<dbReference type="STRING" id="1112.A9D12_12320"/>
<evidence type="ECO:0000313" key="2">
    <source>
        <dbReference type="EMBL" id="ANK13594.1"/>
    </source>
</evidence>
<dbReference type="KEGG" id="pns:A9D12_12320"/>
<feature type="transmembrane region" description="Helical" evidence="1">
    <location>
        <begin position="6"/>
        <end position="25"/>
    </location>
</feature>
<keyword evidence="1" id="KW-1133">Transmembrane helix</keyword>
<name>A0A192D745_9SPHN</name>
<dbReference type="AlphaFoldDB" id="A0A192D745"/>
<gene>
    <name evidence="2" type="ORF">A9D12_12320</name>
</gene>
<reference evidence="2 3" key="1">
    <citation type="submission" date="2016-05" db="EMBL/GenBank/DDBJ databases">
        <title>Compelete Genome Sequence of Bacteriochlorophyll-Synthesizing Bacterium Porphyrobacter neustonensis DSM 9434.</title>
        <authorList>
            <person name="Shi X.-L."/>
            <person name="Wu Y.-H."/>
            <person name="Cheng H."/>
            <person name="Xu L."/>
            <person name="Zhang X.-Q."/>
            <person name="Wang C.-S."/>
            <person name="Xu X.-W."/>
        </authorList>
    </citation>
    <scope>NUCLEOTIDE SEQUENCE [LARGE SCALE GENOMIC DNA]</scope>
    <source>
        <strain evidence="2 3">DSM 9434</strain>
    </source>
</reference>
<evidence type="ECO:0000313" key="3">
    <source>
        <dbReference type="Proteomes" id="UP000078263"/>
    </source>
</evidence>
<proteinExistence type="predicted"/>
<organism evidence="2 3">
    <name type="scientific">Erythrobacter neustonensis</name>
    <dbReference type="NCBI Taxonomy" id="1112"/>
    <lineage>
        <taxon>Bacteria</taxon>
        <taxon>Pseudomonadati</taxon>
        <taxon>Pseudomonadota</taxon>
        <taxon>Alphaproteobacteria</taxon>
        <taxon>Sphingomonadales</taxon>
        <taxon>Erythrobacteraceae</taxon>
        <taxon>Erythrobacter/Porphyrobacter group</taxon>
        <taxon>Erythrobacter</taxon>
    </lineage>
</organism>
<evidence type="ECO:0000256" key="1">
    <source>
        <dbReference type="SAM" id="Phobius"/>
    </source>
</evidence>
<feature type="transmembrane region" description="Helical" evidence="1">
    <location>
        <begin position="37"/>
        <end position="56"/>
    </location>
</feature>
<keyword evidence="3" id="KW-1185">Reference proteome</keyword>
<keyword evidence="1" id="KW-0812">Transmembrane</keyword>
<dbReference type="RefSeq" id="WP_068352253.1">
    <property type="nucleotide sequence ID" value="NZ_CP016033.1"/>
</dbReference>
<accession>A0A192D745</accession>
<protein>
    <submittedName>
        <fullName evidence="2">Uncharacterized protein</fullName>
    </submittedName>
</protein>
<dbReference type="EMBL" id="CP016033">
    <property type="protein sequence ID" value="ANK13594.1"/>
    <property type="molecule type" value="Genomic_DNA"/>
</dbReference>
<dbReference type="Proteomes" id="UP000078263">
    <property type="component" value="Chromosome"/>
</dbReference>
<dbReference type="OrthoDB" id="7392065at2"/>
<sequence length="65" mass="7052">MNSELLLPLVSSIAWIAVMMSALASRRLGWGQMIKMALAWLVIFGGILVIVEWVMYASGDGQSPA</sequence>
<keyword evidence="1" id="KW-0472">Membrane</keyword>